<dbReference type="SUPFAM" id="SSF54427">
    <property type="entry name" value="NTF2-like"/>
    <property type="match status" value="1"/>
</dbReference>
<gene>
    <name evidence="2" type="ORF">G7Y85_04620</name>
</gene>
<dbReference type="InterPro" id="IPR037401">
    <property type="entry name" value="SnoaL-like"/>
</dbReference>
<dbReference type="CDD" id="cd00531">
    <property type="entry name" value="NTF2_like"/>
    <property type="match status" value="1"/>
</dbReference>
<sequence>MPRFTPETAVIALELQQLVAEFANDLDFNDGLNIWSFYAEDGEFAVGDFTYKGQAAIRKFYSDRKERMLPSLKDGIRVAAHTFLNLRVAVDGRDRGVVHFTNVNYGGEGKPPQLGTITPAMVTACRMDFRREADGEWRITRFSGSPLFVGDDPVTKRMLLKNDGKS</sequence>
<proteinExistence type="predicted"/>
<evidence type="ECO:0000313" key="2">
    <source>
        <dbReference type="EMBL" id="NGY04038.1"/>
    </source>
</evidence>
<reference evidence="2 3" key="1">
    <citation type="journal article" date="2014" name="Int. J. Syst. Evol. Microbiol.">
        <title>Solimonas terrae sp. nov., isolated from soil.</title>
        <authorList>
            <person name="Kim S.J."/>
            <person name="Moon J.Y."/>
            <person name="Weon H.Y."/>
            <person name="Ahn J.H."/>
            <person name="Chen W.M."/>
            <person name="Kwon S.W."/>
        </authorList>
    </citation>
    <scope>NUCLEOTIDE SEQUENCE [LARGE SCALE GENOMIC DNA]</scope>
    <source>
        <strain evidence="2 3">KIS83-12</strain>
    </source>
</reference>
<dbReference type="Proteomes" id="UP000472676">
    <property type="component" value="Unassembled WGS sequence"/>
</dbReference>
<comment type="caution">
    <text evidence="2">The sequence shown here is derived from an EMBL/GenBank/DDBJ whole genome shotgun (WGS) entry which is preliminary data.</text>
</comment>
<dbReference type="EMBL" id="JAAMOW010000002">
    <property type="protein sequence ID" value="NGY04038.1"/>
    <property type="molecule type" value="Genomic_DNA"/>
</dbReference>
<dbReference type="AlphaFoldDB" id="A0A6M2BNJ2"/>
<evidence type="ECO:0000313" key="3">
    <source>
        <dbReference type="Proteomes" id="UP000472676"/>
    </source>
</evidence>
<feature type="domain" description="SnoaL-like" evidence="1">
    <location>
        <begin position="14"/>
        <end position="142"/>
    </location>
</feature>
<accession>A0A6M2BNJ2</accession>
<evidence type="ECO:0000259" key="1">
    <source>
        <dbReference type="Pfam" id="PF13577"/>
    </source>
</evidence>
<dbReference type="InterPro" id="IPR032710">
    <property type="entry name" value="NTF2-like_dom_sf"/>
</dbReference>
<protein>
    <submittedName>
        <fullName evidence="2">SnoaL-like domain-containing protein</fullName>
    </submittedName>
</protein>
<dbReference type="Gene3D" id="3.10.450.50">
    <property type="match status" value="1"/>
</dbReference>
<dbReference type="Pfam" id="PF13577">
    <property type="entry name" value="SnoaL_4"/>
    <property type="match status" value="1"/>
</dbReference>
<organism evidence="2 3">
    <name type="scientific">Solimonas terrae</name>
    <dbReference type="NCBI Taxonomy" id="1396819"/>
    <lineage>
        <taxon>Bacteria</taxon>
        <taxon>Pseudomonadati</taxon>
        <taxon>Pseudomonadota</taxon>
        <taxon>Gammaproteobacteria</taxon>
        <taxon>Nevskiales</taxon>
        <taxon>Nevskiaceae</taxon>
        <taxon>Solimonas</taxon>
    </lineage>
</organism>
<dbReference type="RefSeq" id="WP_166252514.1">
    <property type="nucleotide sequence ID" value="NZ_JAAMOW010000002.1"/>
</dbReference>
<keyword evidence="3" id="KW-1185">Reference proteome</keyword>
<name>A0A6M2BNJ2_9GAMM</name>